<evidence type="ECO:0000256" key="1">
    <source>
        <dbReference type="SAM" id="MobiDB-lite"/>
    </source>
</evidence>
<organism evidence="3 4">
    <name type="scientific">Undibacter mobilis</name>
    <dbReference type="NCBI Taxonomy" id="2292256"/>
    <lineage>
        <taxon>Bacteria</taxon>
        <taxon>Pseudomonadati</taxon>
        <taxon>Pseudomonadota</taxon>
        <taxon>Alphaproteobacteria</taxon>
        <taxon>Hyphomicrobiales</taxon>
        <taxon>Nitrobacteraceae</taxon>
        <taxon>Undibacter</taxon>
    </lineage>
</organism>
<feature type="compositionally biased region" description="Low complexity" evidence="1">
    <location>
        <begin position="21"/>
        <end position="36"/>
    </location>
</feature>
<accession>A0A371B8N7</accession>
<evidence type="ECO:0000256" key="2">
    <source>
        <dbReference type="SAM" id="Phobius"/>
    </source>
</evidence>
<gene>
    <name evidence="3" type="ORF">DXH78_04615</name>
</gene>
<comment type="caution">
    <text evidence="3">The sequence shown here is derived from an EMBL/GenBank/DDBJ whole genome shotgun (WGS) entry which is preliminary data.</text>
</comment>
<sequence length="327" mass="35489">MADPNEFERKDFEHKGDDRGLLPPAAGAEPTAEATAKTNAKIPGDLPEVDSPSISPAVSEPVAIEEEKIEPKAEPEVETARREALNALVLVPRNFSEAPPFEPLEVEEPRPRAFLKPRHWRAMRLAAAVTLAAGFGAIAGTYAIGRFNDAPKVDVAAQEEKKVMQQSMAKMAKELTTLKASLEASTKTTQTQTASLEKRISDKINERINERLKKDQADVTGSISPPQTMPAAPSAIFADVPTPKPAPRAAMAQSQAPRLPVVSDWSVRGARNGYVYVEGRYGDIYQVVPGAPLPGLGPVESIRRLDGRWVVTTPKGIIVSMQDRRSF</sequence>
<dbReference type="EMBL" id="QRGO01000001">
    <property type="protein sequence ID" value="RDV03930.1"/>
    <property type="molecule type" value="Genomic_DNA"/>
</dbReference>
<feature type="compositionally biased region" description="Basic and acidic residues" evidence="1">
    <location>
        <begin position="1"/>
        <end position="20"/>
    </location>
</feature>
<dbReference type="RefSeq" id="WP_115515956.1">
    <property type="nucleotide sequence ID" value="NZ_QRGO01000001.1"/>
</dbReference>
<evidence type="ECO:0000313" key="4">
    <source>
        <dbReference type="Proteomes" id="UP000263993"/>
    </source>
</evidence>
<reference evidence="4" key="1">
    <citation type="submission" date="2018-08" db="EMBL/GenBank/DDBJ databases">
        <authorList>
            <person name="Kim S.-J."/>
            <person name="Jung G.-Y."/>
        </authorList>
    </citation>
    <scope>NUCLEOTIDE SEQUENCE [LARGE SCALE GENOMIC DNA]</scope>
    <source>
        <strain evidence="4">GY_H</strain>
    </source>
</reference>
<feature type="compositionally biased region" description="Basic and acidic residues" evidence="1">
    <location>
        <begin position="65"/>
        <end position="78"/>
    </location>
</feature>
<keyword evidence="2" id="KW-1133">Transmembrane helix</keyword>
<dbReference type="Proteomes" id="UP000263993">
    <property type="component" value="Unassembled WGS sequence"/>
</dbReference>
<keyword evidence="2" id="KW-0472">Membrane</keyword>
<evidence type="ECO:0000313" key="3">
    <source>
        <dbReference type="EMBL" id="RDV03930.1"/>
    </source>
</evidence>
<keyword evidence="4" id="KW-1185">Reference proteome</keyword>
<protein>
    <submittedName>
        <fullName evidence="3">OmpH family outer membrane protein</fullName>
    </submittedName>
</protein>
<feature type="region of interest" description="Disordered" evidence="1">
    <location>
        <begin position="1"/>
        <end position="78"/>
    </location>
</feature>
<feature type="transmembrane region" description="Helical" evidence="2">
    <location>
        <begin position="125"/>
        <end position="145"/>
    </location>
</feature>
<proteinExistence type="predicted"/>
<dbReference type="AlphaFoldDB" id="A0A371B8N7"/>
<dbReference type="OrthoDB" id="7926359at2"/>
<keyword evidence="2" id="KW-0812">Transmembrane</keyword>
<name>A0A371B8N7_9BRAD</name>